<evidence type="ECO:0000313" key="1">
    <source>
        <dbReference type="EMBL" id="CAM58094.1"/>
    </source>
</evidence>
<sequence length="443" mass="49777">MAKGPEWSDDTTAQQLAKRLGVKALVNGSLRTDGAKIRITAEIISADGFQIWTDKFDRAAEDIFQLQEIVATEVRKVLLGEPGEQIRAAGREPNPEAFTTYTRGLFFLEKRDIESLQSAADLFRETIKHDRDFGPAYLRLAITYLLLADYTVEQRRHLFQQAIEIANQGVKADPGIRAPAAMIHGFVEHQFGNWAAASDAFAIALGGVTVYPTAYNWHSRLLSALGLLDKSLQQAKVALAKEPASQVLNARMASAYFWIDDMANARLFFEEANKMEVGAPIHHFAYTMFLIRDNRIEEARASAKHAYQLLQGTDDWWIDPVFDKIAQPDNQEIRKIAFETVDKMIAESVAPYITMSVLALFEQGDRVMEFALNIADSGTLYESDSAQVEIIYLNELKLLREHEGFPTLLQNLGLTDYWASIGCRWADDQVLCDSTWNLSQNSS</sequence>
<protein>
    <submittedName>
        <fullName evidence="1">Putative transcriptional regulator</fullName>
    </submittedName>
</protein>
<accession>A5CFS7</accession>
<dbReference type="Gene3D" id="1.25.40.10">
    <property type="entry name" value="Tetratricopeptide repeat domain"/>
    <property type="match status" value="1"/>
</dbReference>
<proteinExistence type="predicted"/>
<gene>
    <name evidence="1" type="primary">9E7-17</name>
</gene>
<organism evidence="1">
    <name type="scientific">uncultured marine microorganism</name>
    <dbReference type="NCBI Taxonomy" id="415540"/>
    <lineage>
        <taxon>unclassified sequences</taxon>
        <taxon>environmental samples</taxon>
    </lineage>
</organism>
<dbReference type="InterPro" id="IPR011990">
    <property type="entry name" value="TPR-like_helical_dom_sf"/>
</dbReference>
<dbReference type="EMBL" id="AM501426">
    <property type="protein sequence ID" value="CAM58094.1"/>
    <property type="molecule type" value="Genomic_DNA"/>
</dbReference>
<dbReference type="SUPFAM" id="SSF48452">
    <property type="entry name" value="TPR-like"/>
    <property type="match status" value="2"/>
</dbReference>
<dbReference type="AlphaFoldDB" id="A5CFS7"/>
<name>A5CFS7_9ZZZZ</name>
<reference evidence="1" key="1">
    <citation type="submission" date="2007-03" db="EMBL/GenBank/DDBJ databases">
        <title>Isolation and characterization of alkane hydroxylases from Pacific deep-sea sediment.</title>
        <authorList>
            <person name="Xu M."/>
        </authorList>
    </citation>
    <scope>NUCLEOTIDE SEQUENCE</scope>
</reference>